<protein>
    <submittedName>
        <fullName evidence="1">Uncharacterized protein</fullName>
    </submittedName>
</protein>
<keyword evidence="2" id="KW-1185">Reference proteome</keyword>
<dbReference type="EMBL" id="PDNB01000043">
    <property type="protein sequence ID" value="PGH13650.1"/>
    <property type="molecule type" value="Genomic_DNA"/>
</dbReference>
<comment type="caution">
    <text evidence="1">The sequence shown here is derived from an EMBL/GenBank/DDBJ whole genome shotgun (WGS) entry which is preliminary data.</text>
</comment>
<gene>
    <name evidence="1" type="ORF">AJ79_03498</name>
</gene>
<evidence type="ECO:0000313" key="1">
    <source>
        <dbReference type="EMBL" id="PGH13650.1"/>
    </source>
</evidence>
<evidence type="ECO:0000313" key="2">
    <source>
        <dbReference type="Proteomes" id="UP000223968"/>
    </source>
</evidence>
<dbReference type="AlphaFoldDB" id="A0A2B7XX99"/>
<accession>A0A2B7XX99</accession>
<name>A0A2B7XX99_9EURO</name>
<organism evidence="1 2">
    <name type="scientific">Helicocarpus griseus UAMH5409</name>
    <dbReference type="NCBI Taxonomy" id="1447875"/>
    <lineage>
        <taxon>Eukaryota</taxon>
        <taxon>Fungi</taxon>
        <taxon>Dikarya</taxon>
        <taxon>Ascomycota</taxon>
        <taxon>Pezizomycotina</taxon>
        <taxon>Eurotiomycetes</taxon>
        <taxon>Eurotiomycetidae</taxon>
        <taxon>Onygenales</taxon>
        <taxon>Ajellomycetaceae</taxon>
        <taxon>Helicocarpus</taxon>
    </lineage>
</organism>
<dbReference type="Proteomes" id="UP000223968">
    <property type="component" value="Unassembled WGS sequence"/>
</dbReference>
<sequence>MLAEELSGGWSRSWLFQADFSAPPMFKGLGWDTIFPLLEEFASEEWLAILEGAVDDLDMGRYLNKAGRNGHIHDQR</sequence>
<reference evidence="1 2" key="1">
    <citation type="submission" date="2017-10" db="EMBL/GenBank/DDBJ databases">
        <title>Comparative genomics in systemic dimorphic fungi from Ajellomycetaceae.</title>
        <authorList>
            <person name="Munoz J.F."/>
            <person name="Mcewen J.G."/>
            <person name="Clay O.K."/>
            <person name="Cuomo C.A."/>
        </authorList>
    </citation>
    <scope>NUCLEOTIDE SEQUENCE [LARGE SCALE GENOMIC DNA]</scope>
    <source>
        <strain evidence="1 2">UAMH5409</strain>
    </source>
</reference>
<proteinExistence type="predicted"/>